<dbReference type="RefSeq" id="WP_211556041.1">
    <property type="nucleotide sequence ID" value="NZ_JAGVRK010000001.1"/>
</dbReference>
<dbReference type="PANTHER" id="PTHR21599:SF0">
    <property type="entry name" value="GLYCERATE KINASE"/>
    <property type="match status" value="1"/>
</dbReference>
<name>A0ABS5L9Y1_9BACI</name>
<dbReference type="NCBIfam" id="TIGR00045">
    <property type="entry name" value="glycerate kinase"/>
    <property type="match status" value="1"/>
</dbReference>
<organism evidence="5 6">
    <name type="scientific">Metabacillus flavus</name>
    <dbReference type="NCBI Taxonomy" id="2823519"/>
    <lineage>
        <taxon>Bacteria</taxon>
        <taxon>Bacillati</taxon>
        <taxon>Bacillota</taxon>
        <taxon>Bacilli</taxon>
        <taxon>Bacillales</taxon>
        <taxon>Bacillaceae</taxon>
        <taxon>Metabacillus</taxon>
    </lineage>
</organism>
<dbReference type="Gene3D" id="3.40.50.10350">
    <property type="entry name" value="Glycerate kinase, domain 1"/>
    <property type="match status" value="1"/>
</dbReference>
<keyword evidence="2 4" id="KW-0808">Transferase</keyword>
<accession>A0ABS5L9Y1</accession>
<protein>
    <submittedName>
        <fullName evidence="5">Glycerate kinase</fullName>
    </submittedName>
</protein>
<evidence type="ECO:0000256" key="1">
    <source>
        <dbReference type="ARBA" id="ARBA00006284"/>
    </source>
</evidence>
<proteinExistence type="inferred from homology"/>
<gene>
    <name evidence="5" type="ORF">J9317_01890</name>
</gene>
<evidence type="ECO:0000256" key="4">
    <source>
        <dbReference type="PIRNR" id="PIRNR006078"/>
    </source>
</evidence>
<dbReference type="Pfam" id="PF02595">
    <property type="entry name" value="Gly_kinase"/>
    <property type="match status" value="1"/>
</dbReference>
<evidence type="ECO:0000313" key="6">
    <source>
        <dbReference type="Proteomes" id="UP000682403"/>
    </source>
</evidence>
<evidence type="ECO:0000256" key="2">
    <source>
        <dbReference type="ARBA" id="ARBA00022679"/>
    </source>
</evidence>
<dbReference type="Gene3D" id="3.90.1510.10">
    <property type="entry name" value="Glycerate kinase, domain 2"/>
    <property type="match status" value="1"/>
</dbReference>
<dbReference type="Proteomes" id="UP000682403">
    <property type="component" value="Unassembled WGS sequence"/>
</dbReference>
<dbReference type="SUPFAM" id="SSF110738">
    <property type="entry name" value="Glycerate kinase I"/>
    <property type="match status" value="1"/>
</dbReference>
<comment type="caution">
    <text evidence="5">The sequence shown here is derived from an EMBL/GenBank/DDBJ whole genome shotgun (WGS) entry which is preliminary data.</text>
</comment>
<dbReference type="InterPro" id="IPR018193">
    <property type="entry name" value="Glyc_kinase_flavodox-like_fold"/>
</dbReference>
<sequence>MKIVIAPDSFKESMTASEAAKAFSKGFKSRWPEAYVTQIPIADGGEGMVQAMVHSSNGVLIHKTVTGPLSTPVEAVYGIIDGGKTAVIEMAEASGLHLVPPAKRNPLLTTTKGTGELIRDAAFKGVIKIILGIGGSATNDGGAGMAEALGVRLLTSSGTQIQPGGGGLNELSSIDMSGLLPELKDIEFIAACDVDNPLTGVKGASAVFGPQKGATPAMVKELDQNLLHLSSIIKRDLGKEVRDCAGSGAAGGLGAGLMAFLNAKLEKGIDLVLDAIHFDRLIAGADLLITGEGKIDGQTLHGKTPMGAAKRALKQNIPVIGIAGTLGNNADILLENGFTSLFSISPGAIPLEQALTDGPKNMEQFAFSLAGILQLKGNV</sequence>
<dbReference type="PANTHER" id="PTHR21599">
    <property type="entry name" value="GLYCERATE KINASE"/>
    <property type="match status" value="1"/>
</dbReference>
<dbReference type="EMBL" id="JAGVRK010000001">
    <property type="protein sequence ID" value="MBS2967530.1"/>
    <property type="molecule type" value="Genomic_DNA"/>
</dbReference>
<dbReference type="PIRSF" id="PIRSF006078">
    <property type="entry name" value="GlxK"/>
    <property type="match status" value="1"/>
</dbReference>
<evidence type="ECO:0000256" key="3">
    <source>
        <dbReference type="ARBA" id="ARBA00022777"/>
    </source>
</evidence>
<evidence type="ECO:0000313" key="5">
    <source>
        <dbReference type="EMBL" id="MBS2967530.1"/>
    </source>
</evidence>
<keyword evidence="3 4" id="KW-0418">Kinase</keyword>
<dbReference type="GO" id="GO:0016301">
    <property type="term" value="F:kinase activity"/>
    <property type="evidence" value="ECO:0007669"/>
    <property type="project" value="UniProtKB-KW"/>
</dbReference>
<reference evidence="5 6" key="1">
    <citation type="submission" date="2021-04" db="EMBL/GenBank/DDBJ databases">
        <title>Metabacillus sp. strain KIGAM252 whole genome sequence.</title>
        <authorList>
            <person name="Seo M.-J."/>
            <person name="Cho E.-S."/>
            <person name="Hwang C.Y."/>
            <person name="Yoon D.J."/>
        </authorList>
    </citation>
    <scope>NUCLEOTIDE SEQUENCE [LARGE SCALE GENOMIC DNA]</scope>
    <source>
        <strain evidence="5 6">KIGAM252</strain>
    </source>
</reference>
<dbReference type="InterPro" id="IPR018197">
    <property type="entry name" value="Glycerate_kinase_RE-like"/>
</dbReference>
<keyword evidence="6" id="KW-1185">Reference proteome</keyword>
<comment type="similarity">
    <text evidence="1 4">Belongs to the glycerate kinase type-1 family.</text>
</comment>
<dbReference type="InterPro" id="IPR004381">
    <property type="entry name" value="Glycerate_kinase"/>
</dbReference>
<dbReference type="InterPro" id="IPR036129">
    <property type="entry name" value="Glycerate_kinase_sf"/>
</dbReference>